<dbReference type="GO" id="GO:0016787">
    <property type="term" value="F:hydrolase activity"/>
    <property type="evidence" value="ECO:0007669"/>
    <property type="project" value="UniProtKB-KW"/>
</dbReference>
<feature type="non-terminal residue" evidence="2">
    <location>
        <position position="115"/>
    </location>
</feature>
<dbReference type="EC" id="3.6.1.-" evidence="2"/>
<keyword evidence="2" id="KW-0378">Hydrolase</keyword>
<evidence type="ECO:0000313" key="2">
    <source>
        <dbReference type="EMBL" id="EQD56651.1"/>
    </source>
</evidence>
<reference evidence="2" key="2">
    <citation type="journal article" date="2014" name="ISME J.">
        <title>Microbial stratification in low pH oxic and suboxic macroscopic growths along an acid mine drainage.</title>
        <authorList>
            <person name="Mendez-Garcia C."/>
            <person name="Mesa V."/>
            <person name="Sprenger R.R."/>
            <person name="Richter M."/>
            <person name="Diez M.S."/>
            <person name="Solano J."/>
            <person name="Bargiela R."/>
            <person name="Golyshina O.V."/>
            <person name="Manteca A."/>
            <person name="Ramos J.L."/>
            <person name="Gallego J.R."/>
            <person name="Llorente I."/>
            <person name="Martins Dos Santos V.A."/>
            <person name="Jensen O.N."/>
            <person name="Pelaez A.I."/>
            <person name="Sanchez J."/>
            <person name="Ferrer M."/>
        </authorList>
    </citation>
    <scope>NUCLEOTIDE SEQUENCE</scope>
</reference>
<dbReference type="InterPro" id="IPR000330">
    <property type="entry name" value="SNF2_N"/>
</dbReference>
<dbReference type="EMBL" id="AUZX01008180">
    <property type="protein sequence ID" value="EQD56651.1"/>
    <property type="molecule type" value="Genomic_DNA"/>
</dbReference>
<protein>
    <submittedName>
        <fullName evidence="2">SNF2-related domain protein</fullName>
        <ecNumber evidence="2">3.6.1.-</ecNumber>
    </submittedName>
</protein>
<name>T1A7M9_9ZZZZ</name>
<dbReference type="InterPro" id="IPR038718">
    <property type="entry name" value="SNF2-like_sf"/>
</dbReference>
<gene>
    <name evidence="2" type="ORF">B1A_11435</name>
</gene>
<dbReference type="Gene3D" id="3.40.50.300">
    <property type="entry name" value="P-loop containing nucleotide triphosphate hydrolases"/>
    <property type="match status" value="1"/>
</dbReference>
<comment type="caution">
    <text evidence="2">The sequence shown here is derived from an EMBL/GenBank/DDBJ whole genome shotgun (WGS) entry which is preliminary data.</text>
</comment>
<dbReference type="InterPro" id="IPR027417">
    <property type="entry name" value="P-loop_NTPase"/>
</dbReference>
<dbReference type="SUPFAM" id="SSF52540">
    <property type="entry name" value="P-loop containing nucleoside triphosphate hydrolases"/>
    <property type="match status" value="1"/>
</dbReference>
<organism evidence="2">
    <name type="scientific">mine drainage metagenome</name>
    <dbReference type="NCBI Taxonomy" id="410659"/>
    <lineage>
        <taxon>unclassified sequences</taxon>
        <taxon>metagenomes</taxon>
        <taxon>ecological metagenomes</taxon>
    </lineage>
</organism>
<sequence>MTGTPLENTLMELWSLLSITAPGLFARADRFEAYYRGPIERDGDAERLAQLRRRLRPVMLRRTKEQVAADLPAKLEQVLELELHPRHRALYETYLARERQKVLGLLEDTAKHRFE</sequence>
<dbReference type="GO" id="GO:0005524">
    <property type="term" value="F:ATP binding"/>
    <property type="evidence" value="ECO:0007669"/>
    <property type="project" value="InterPro"/>
</dbReference>
<evidence type="ECO:0000259" key="1">
    <source>
        <dbReference type="Pfam" id="PF00176"/>
    </source>
</evidence>
<accession>T1A7M9</accession>
<dbReference type="Gene3D" id="3.40.50.10810">
    <property type="entry name" value="Tandem AAA-ATPase domain"/>
    <property type="match status" value="1"/>
</dbReference>
<reference evidence="2" key="1">
    <citation type="submission" date="2013-08" db="EMBL/GenBank/DDBJ databases">
        <authorList>
            <person name="Mendez C."/>
            <person name="Richter M."/>
            <person name="Ferrer M."/>
            <person name="Sanchez J."/>
        </authorList>
    </citation>
    <scope>NUCLEOTIDE SEQUENCE</scope>
</reference>
<dbReference type="Pfam" id="PF00176">
    <property type="entry name" value="SNF2-rel_dom"/>
    <property type="match status" value="1"/>
</dbReference>
<proteinExistence type="predicted"/>
<feature type="domain" description="SNF2 N-terminal" evidence="1">
    <location>
        <begin position="1"/>
        <end position="98"/>
    </location>
</feature>
<dbReference type="PANTHER" id="PTHR10799">
    <property type="entry name" value="SNF2/RAD54 HELICASE FAMILY"/>
    <property type="match status" value="1"/>
</dbReference>
<dbReference type="AlphaFoldDB" id="T1A7M9"/>